<gene>
    <name evidence="1" type="ORF">OEIGOIKO_05742</name>
</gene>
<organism evidence="1 2">
    <name type="scientific">Streptomyces chrestomyceticus JCM 4735</name>
    <dbReference type="NCBI Taxonomy" id="1306181"/>
    <lineage>
        <taxon>Bacteria</taxon>
        <taxon>Bacillati</taxon>
        <taxon>Actinomycetota</taxon>
        <taxon>Actinomycetes</taxon>
        <taxon>Kitasatosporales</taxon>
        <taxon>Streptomycetaceae</taxon>
        <taxon>Streptomyces</taxon>
    </lineage>
</organism>
<dbReference type="GeneID" id="95624520"/>
<name>A0A7U9KYU5_9ACTN</name>
<dbReference type="EMBL" id="BHZC01000001">
    <property type="protein sequence ID" value="GCD37932.1"/>
    <property type="molecule type" value="Genomic_DNA"/>
</dbReference>
<dbReference type="RefSeq" id="WP_125047257.1">
    <property type="nucleotide sequence ID" value="NZ_BHZC01000001.1"/>
</dbReference>
<protein>
    <submittedName>
        <fullName evidence="1">Uncharacterized protein</fullName>
    </submittedName>
</protein>
<reference evidence="1 2" key="1">
    <citation type="submission" date="2018-11" db="EMBL/GenBank/DDBJ databases">
        <title>Whole genome sequence of Streptomyces chrestomyceticus NBRC 13444(T).</title>
        <authorList>
            <person name="Komaki H."/>
            <person name="Tamura T."/>
        </authorList>
    </citation>
    <scope>NUCLEOTIDE SEQUENCE [LARGE SCALE GENOMIC DNA]</scope>
    <source>
        <strain evidence="1 2">NBRC 13444</strain>
    </source>
</reference>
<dbReference type="AlphaFoldDB" id="A0A7U9KYU5"/>
<accession>A0A7U9KYU5</accession>
<evidence type="ECO:0000313" key="1">
    <source>
        <dbReference type="EMBL" id="GCD37932.1"/>
    </source>
</evidence>
<dbReference type="Proteomes" id="UP000287830">
    <property type="component" value="Unassembled WGS sequence"/>
</dbReference>
<dbReference type="OrthoDB" id="5193571at2"/>
<evidence type="ECO:0000313" key="2">
    <source>
        <dbReference type="Proteomes" id="UP000287830"/>
    </source>
</evidence>
<comment type="caution">
    <text evidence="1">The sequence shown here is derived from an EMBL/GenBank/DDBJ whole genome shotgun (WGS) entry which is preliminary data.</text>
</comment>
<sequence>MPFDPLDINTITYDEGELRRAALLGVMANGQVLGGRSGVRPGDPGLTTTLSGTTINVSPGPAWVWHPGQGTYRAALPSAWSGTLQAAHATLSRIDLVYLRVWDTTVDGSGLRQADVVYLPGTPSSTPVAPAPVGTVIYVALATITVPPVGGGSPSVSLAVRPYTVAPGGILPDATASGLYVGMFRDNGTDLQRWNGTGWDTYQKVQTVGWTVPTLGSGYTQGDLTSNGNANGPIRYRRYNDRGTDYMEWDGGASRANGAQTTNILSTALPGGTNGFRPAGRASFSVARNATSAAGEAAAINSLKVDFNADGTVSLVSATSGPTETNWFSLRGIRYALA</sequence>
<proteinExistence type="predicted"/>